<dbReference type="InterPro" id="IPR051803">
    <property type="entry name" value="TA_system_RelE-like_toxin"/>
</dbReference>
<dbReference type="PANTHER" id="PTHR33755">
    <property type="entry name" value="TOXIN PARE1-RELATED"/>
    <property type="match status" value="1"/>
</dbReference>
<dbReference type="EMBL" id="JBGFSN010000003">
    <property type="protein sequence ID" value="MFH8133460.1"/>
    <property type="molecule type" value="Genomic_DNA"/>
</dbReference>
<evidence type="ECO:0000256" key="2">
    <source>
        <dbReference type="ARBA" id="ARBA00022649"/>
    </source>
</evidence>
<proteinExistence type="inferred from homology"/>
<dbReference type="InterPro" id="IPR007712">
    <property type="entry name" value="RelE/ParE_toxin"/>
</dbReference>
<dbReference type="Proteomes" id="UP001611251">
    <property type="component" value="Unassembled WGS sequence"/>
</dbReference>
<dbReference type="PANTHER" id="PTHR33755:SF6">
    <property type="entry name" value="PLASMID STABILIZATION SYSTEM PROTEIN"/>
    <property type="match status" value="1"/>
</dbReference>
<sequence>MKGRWTDEALLDRLAIWEYLAERNPTAAVELDERFDTSAERLAKHPRLGVAGQIAGTCELIPHEHYRLVYELDEVREIVWIVALIHTARCWPPVSPGSP</sequence>
<comment type="similarity">
    <text evidence="1">Belongs to the RelE toxin family.</text>
</comment>
<organism evidence="3 4">
    <name type="scientific">Pantoea osteomyelitidis</name>
    <dbReference type="NCBI Taxonomy" id="3230026"/>
    <lineage>
        <taxon>Bacteria</taxon>
        <taxon>Pseudomonadati</taxon>
        <taxon>Pseudomonadota</taxon>
        <taxon>Gammaproteobacteria</taxon>
        <taxon>Enterobacterales</taxon>
        <taxon>Erwiniaceae</taxon>
        <taxon>Pantoea</taxon>
    </lineage>
</organism>
<name>A0ABW7PUH7_9GAMM</name>
<keyword evidence="2" id="KW-1277">Toxin-antitoxin system</keyword>
<accession>A0ABW7PUH7</accession>
<comment type="caution">
    <text evidence="3">The sequence shown here is derived from an EMBL/GenBank/DDBJ whole genome shotgun (WGS) entry which is preliminary data.</text>
</comment>
<dbReference type="Pfam" id="PF05016">
    <property type="entry name" value="ParE_toxin"/>
    <property type="match status" value="1"/>
</dbReference>
<evidence type="ECO:0000256" key="1">
    <source>
        <dbReference type="ARBA" id="ARBA00006226"/>
    </source>
</evidence>
<evidence type="ECO:0000313" key="3">
    <source>
        <dbReference type="EMBL" id="MFH8133460.1"/>
    </source>
</evidence>
<dbReference type="InterPro" id="IPR035093">
    <property type="entry name" value="RelE/ParE_toxin_dom_sf"/>
</dbReference>
<dbReference type="Gene3D" id="3.30.2310.20">
    <property type="entry name" value="RelE-like"/>
    <property type="match status" value="1"/>
</dbReference>
<protein>
    <submittedName>
        <fullName evidence="3">Type II toxin-antitoxin system RelE/ParE family toxin</fullName>
    </submittedName>
</protein>
<reference evidence="3 4" key="1">
    <citation type="submission" date="2024-08" db="EMBL/GenBank/DDBJ databases">
        <title>Pantoea ronii - a newly identified human opportunistic pathogen.</title>
        <authorList>
            <person name="Keidar-Friedman D."/>
            <person name="Sorek N."/>
            <person name="Leshin-Carmel D."/>
            <person name="Tsur A."/>
            <person name="Amsalem M."/>
            <person name="Tolkach D."/>
            <person name="Brosh-Nissimov T."/>
        </authorList>
    </citation>
    <scope>NUCLEOTIDE SEQUENCE [LARGE SCALE GENOMIC DNA]</scope>
    <source>
        <strain evidence="3 4">AA23256</strain>
    </source>
</reference>
<keyword evidence="4" id="KW-1185">Reference proteome</keyword>
<gene>
    <name evidence="3" type="ORF">ABU178_04600</name>
</gene>
<evidence type="ECO:0000313" key="4">
    <source>
        <dbReference type="Proteomes" id="UP001611251"/>
    </source>
</evidence>
<dbReference type="RefSeq" id="WP_397212410.1">
    <property type="nucleotide sequence ID" value="NZ_JBGFSN010000003.1"/>
</dbReference>